<dbReference type="SUPFAM" id="SSF53756">
    <property type="entry name" value="UDP-Glycosyltransferase/glycogen phosphorylase"/>
    <property type="match status" value="1"/>
</dbReference>
<evidence type="ECO:0000313" key="4">
    <source>
        <dbReference type="EMBL" id="MDN5204407.1"/>
    </source>
</evidence>
<keyword evidence="5" id="KW-1185">Reference proteome</keyword>
<feature type="domain" description="Glycosyltransferase subfamily 4-like N-terminal" evidence="3">
    <location>
        <begin position="16"/>
        <end position="191"/>
    </location>
</feature>
<gene>
    <name evidence="4" type="ORF">QQ008_23645</name>
</gene>
<sequence>MKVLYIHQYFKTPEEGGAIRSYYLATGLAENGYDVEMITSHGYKESITKSIDGIKIHYLPVAYQNKFGFIRRIYAFIKFLWLAFKKAKEIKDVDIVYATSTPLTIGLLALWIKKKFKIPFYFEVRDLWPEAPIQMGVVRNGLLKRLLVKLEKTIYQEADKIIALSPGIRDGIKKISPQKSVYVIPNMSDCDFFNIEAKEKRLEKKFKVEKRFVITYFGAIGKVNHLDYFLDFVEAAKKKHLKLSFIIAGQGSEVKRLKKNARLRHLNALQFLPFQNKEGIREVLNITDAVYISFANKPILQTNSPNKFFDALAAGKLIITNTNGWVREISESHRCGFYYNPENPRQIIDKLKPIVNDRNYLLSFQNNSRSMAELYYSKELQVQKLLKVFNNEHQMRINDSSVYILTA</sequence>
<evidence type="ECO:0000259" key="2">
    <source>
        <dbReference type="Pfam" id="PF00534"/>
    </source>
</evidence>
<dbReference type="PANTHER" id="PTHR46401">
    <property type="entry name" value="GLYCOSYLTRANSFERASE WBBK-RELATED"/>
    <property type="match status" value="1"/>
</dbReference>
<protein>
    <submittedName>
        <fullName evidence="4">Glycosyltransferase family 4 protein</fullName>
    </submittedName>
</protein>
<dbReference type="EMBL" id="JAUJEA010000011">
    <property type="protein sequence ID" value="MDN5204407.1"/>
    <property type="molecule type" value="Genomic_DNA"/>
</dbReference>
<dbReference type="Pfam" id="PF13439">
    <property type="entry name" value="Glyco_transf_4"/>
    <property type="match status" value="1"/>
</dbReference>
<dbReference type="InterPro" id="IPR001296">
    <property type="entry name" value="Glyco_trans_1"/>
</dbReference>
<evidence type="ECO:0000313" key="5">
    <source>
        <dbReference type="Proteomes" id="UP001172082"/>
    </source>
</evidence>
<reference evidence="4" key="1">
    <citation type="submission" date="2023-06" db="EMBL/GenBank/DDBJ databases">
        <title>Genomic of Parafulvivirga corallium.</title>
        <authorList>
            <person name="Wang G."/>
        </authorList>
    </citation>
    <scope>NUCLEOTIDE SEQUENCE</scope>
    <source>
        <strain evidence="4">BMA10</strain>
    </source>
</reference>
<evidence type="ECO:0000259" key="3">
    <source>
        <dbReference type="Pfam" id="PF13439"/>
    </source>
</evidence>
<dbReference type="PANTHER" id="PTHR46401:SF2">
    <property type="entry name" value="GLYCOSYLTRANSFERASE WBBK-RELATED"/>
    <property type="match status" value="1"/>
</dbReference>
<dbReference type="Proteomes" id="UP001172082">
    <property type="component" value="Unassembled WGS sequence"/>
</dbReference>
<dbReference type="CDD" id="cd03794">
    <property type="entry name" value="GT4_WbuB-like"/>
    <property type="match status" value="1"/>
</dbReference>
<comment type="caution">
    <text evidence="4">The sequence shown here is derived from an EMBL/GenBank/DDBJ whole genome shotgun (WGS) entry which is preliminary data.</text>
</comment>
<proteinExistence type="predicted"/>
<organism evidence="4 5">
    <name type="scientific">Splendidivirga corallicola</name>
    <dbReference type="NCBI Taxonomy" id="3051826"/>
    <lineage>
        <taxon>Bacteria</taxon>
        <taxon>Pseudomonadati</taxon>
        <taxon>Bacteroidota</taxon>
        <taxon>Cytophagia</taxon>
        <taxon>Cytophagales</taxon>
        <taxon>Splendidivirgaceae</taxon>
        <taxon>Splendidivirga</taxon>
    </lineage>
</organism>
<dbReference type="InterPro" id="IPR028098">
    <property type="entry name" value="Glyco_trans_4-like_N"/>
</dbReference>
<dbReference type="RefSeq" id="WP_346754430.1">
    <property type="nucleotide sequence ID" value="NZ_JAUJEA010000011.1"/>
</dbReference>
<dbReference type="Pfam" id="PF00534">
    <property type="entry name" value="Glycos_transf_1"/>
    <property type="match status" value="1"/>
</dbReference>
<name>A0ABT8KWT1_9BACT</name>
<feature type="domain" description="Glycosyl transferase family 1" evidence="2">
    <location>
        <begin position="199"/>
        <end position="370"/>
    </location>
</feature>
<keyword evidence="1" id="KW-0808">Transferase</keyword>
<dbReference type="Gene3D" id="3.40.50.2000">
    <property type="entry name" value="Glycogen Phosphorylase B"/>
    <property type="match status" value="2"/>
</dbReference>
<accession>A0ABT8KWT1</accession>
<evidence type="ECO:0000256" key="1">
    <source>
        <dbReference type="ARBA" id="ARBA00022679"/>
    </source>
</evidence>